<evidence type="ECO:0000313" key="4">
    <source>
        <dbReference type="EMBL" id="MFC0321994.1"/>
    </source>
</evidence>
<feature type="domain" description="Glycosyl transferase family 1" evidence="2">
    <location>
        <begin position="152"/>
        <end position="304"/>
    </location>
</feature>
<dbReference type="InterPro" id="IPR001296">
    <property type="entry name" value="Glyco_trans_1"/>
</dbReference>
<evidence type="ECO:0000259" key="3">
    <source>
        <dbReference type="Pfam" id="PF13439"/>
    </source>
</evidence>
<keyword evidence="1" id="KW-0808">Transferase</keyword>
<protein>
    <submittedName>
        <fullName evidence="4">Glycosyltransferase family 4 protein</fullName>
    </submittedName>
</protein>
<dbReference type="Pfam" id="PF00534">
    <property type="entry name" value="Glycos_transf_1"/>
    <property type="match status" value="1"/>
</dbReference>
<accession>A0ABV6HSY7</accession>
<dbReference type="CDD" id="cd03809">
    <property type="entry name" value="GT4_MtfB-like"/>
    <property type="match status" value="1"/>
</dbReference>
<evidence type="ECO:0000313" key="5">
    <source>
        <dbReference type="Proteomes" id="UP001589769"/>
    </source>
</evidence>
<sequence length="336" mass="38329">MIIFDTRWVGNNGIGRFSKEVYDRLYLEKCNLSGSPVSPLDPFKLSLIYKNMDRKTLFLSPGYNGPLFSDISYILTIHDINHIDRKENSNIFKRIYYRTVLFKLVSNAKLIFTVSEFSKERILDYFHIDKNKVIVVGNGVSEEFSTIGNKFDIGNPYILCVSNRKKHKNEEGLLDAFSRSNIPKYVKLIFTGKETEELKELIAELNLDNRVIFIGKVSNAQLSDLYRGAVFTIFPSFYEGFGLPIVESFACGTPVITSNVTSMPEIAKDGAILINPNNIEEIINSIDLLFNDTDLQKSLSQRGIEIAKEYTWENTVNKIRNAILDLGYNLELRDKA</sequence>
<dbReference type="Pfam" id="PF13439">
    <property type="entry name" value="Glyco_transf_4"/>
    <property type="match status" value="1"/>
</dbReference>
<dbReference type="EMBL" id="JBHLWA010000001">
    <property type="protein sequence ID" value="MFC0321994.1"/>
    <property type="molecule type" value="Genomic_DNA"/>
</dbReference>
<dbReference type="PANTHER" id="PTHR46401:SF2">
    <property type="entry name" value="GLYCOSYLTRANSFERASE WBBK-RELATED"/>
    <property type="match status" value="1"/>
</dbReference>
<keyword evidence="5" id="KW-1185">Reference proteome</keyword>
<dbReference type="RefSeq" id="WP_382372334.1">
    <property type="nucleotide sequence ID" value="NZ_JBHLWA010000001.1"/>
</dbReference>
<organism evidence="4 5">
    <name type="scientific">Gallibacterium melopsittaci</name>
    <dbReference type="NCBI Taxonomy" id="516063"/>
    <lineage>
        <taxon>Bacteria</taxon>
        <taxon>Pseudomonadati</taxon>
        <taxon>Pseudomonadota</taxon>
        <taxon>Gammaproteobacteria</taxon>
        <taxon>Pasteurellales</taxon>
        <taxon>Pasteurellaceae</taxon>
        <taxon>Gallibacterium</taxon>
    </lineage>
</organism>
<name>A0ABV6HSY7_9PAST</name>
<feature type="domain" description="Glycosyltransferase subfamily 4-like N-terminal" evidence="3">
    <location>
        <begin position="69"/>
        <end position="143"/>
    </location>
</feature>
<dbReference type="Proteomes" id="UP001589769">
    <property type="component" value="Unassembled WGS sequence"/>
</dbReference>
<reference evidence="4 5" key="1">
    <citation type="submission" date="2024-09" db="EMBL/GenBank/DDBJ databases">
        <authorList>
            <person name="Sun Q."/>
            <person name="Mori K."/>
        </authorList>
    </citation>
    <scope>NUCLEOTIDE SEQUENCE [LARGE SCALE GENOMIC DNA]</scope>
    <source>
        <strain evidence="4 5">CCM 7538</strain>
    </source>
</reference>
<proteinExistence type="predicted"/>
<dbReference type="SUPFAM" id="SSF53756">
    <property type="entry name" value="UDP-Glycosyltransferase/glycogen phosphorylase"/>
    <property type="match status" value="1"/>
</dbReference>
<dbReference type="PANTHER" id="PTHR46401">
    <property type="entry name" value="GLYCOSYLTRANSFERASE WBBK-RELATED"/>
    <property type="match status" value="1"/>
</dbReference>
<evidence type="ECO:0000256" key="1">
    <source>
        <dbReference type="ARBA" id="ARBA00022679"/>
    </source>
</evidence>
<evidence type="ECO:0000259" key="2">
    <source>
        <dbReference type="Pfam" id="PF00534"/>
    </source>
</evidence>
<comment type="caution">
    <text evidence="4">The sequence shown here is derived from an EMBL/GenBank/DDBJ whole genome shotgun (WGS) entry which is preliminary data.</text>
</comment>
<gene>
    <name evidence="4" type="ORF">ACFFHT_00190</name>
</gene>
<dbReference type="InterPro" id="IPR028098">
    <property type="entry name" value="Glyco_trans_4-like_N"/>
</dbReference>
<dbReference type="Gene3D" id="3.40.50.2000">
    <property type="entry name" value="Glycogen Phosphorylase B"/>
    <property type="match status" value="2"/>
</dbReference>